<gene>
    <name evidence="4" type="ORF">SAMN04487954_10264</name>
</gene>
<keyword evidence="4" id="KW-0418">Kinase</keyword>
<evidence type="ECO:0000259" key="3">
    <source>
        <dbReference type="Pfam" id="PF08543"/>
    </source>
</evidence>
<keyword evidence="4" id="KW-0808">Transferase</keyword>
<evidence type="ECO:0000313" key="4">
    <source>
        <dbReference type="EMBL" id="SDI91106.1"/>
    </source>
</evidence>
<name>A0A1G8PFK5_9GAMM</name>
<dbReference type="Gene3D" id="3.40.1190.20">
    <property type="match status" value="1"/>
</dbReference>
<dbReference type="CDD" id="cd01169">
    <property type="entry name" value="HMPP_kinase"/>
    <property type="match status" value="1"/>
</dbReference>
<keyword evidence="5" id="KW-1185">Reference proteome</keyword>
<dbReference type="UniPathway" id="UPA00060">
    <property type="reaction ID" value="UER00138"/>
</dbReference>
<dbReference type="AlphaFoldDB" id="A0A1G8PFK5"/>
<evidence type="ECO:0000313" key="5">
    <source>
        <dbReference type="Proteomes" id="UP000198525"/>
    </source>
</evidence>
<dbReference type="RefSeq" id="WP_089682718.1">
    <property type="nucleotide sequence ID" value="NZ_FNES01000002.1"/>
</dbReference>
<dbReference type="OrthoDB" id="9810880at2"/>
<dbReference type="GO" id="GO:0005829">
    <property type="term" value="C:cytosol"/>
    <property type="evidence" value="ECO:0007669"/>
    <property type="project" value="TreeGrafter"/>
</dbReference>
<dbReference type="GO" id="GO:0009229">
    <property type="term" value="P:thiamine diphosphate biosynthetic process"/>
    <property type="evidence" value="ECO:0007669"/>
    <property type="project" value="UniProtKB-UniPathway"/>
</dbReference>
<protein>
    <recommendedName>
        <fullName evidence="2">hydroxymethylpyrimidine kinase</fullName>
        <ecNumber evidence="2">2.7.1.49</ecNumber>
    </recommendedName>
</protein>
<dbReference type="GO" id="GO:0008972">
    <property type="term" value="F:phosphomethylpyrimidine kinase activity"/>
    <property type="evidence" value="ECO:0007669"/>
    <property type="project" value="InterPro"/>
</dbReference>
<dbReference type="PANTHER" id="PTHR20858:SF17">
    <property type="entry name" value="HYDROXYMETHYLPYRIMIDINE_PHOSPHOMETHYLPYRIMIDINE KINASE THI20-RELATED"/>
    <property type="match status" value="1"/>
</dbReference>
<reference evidence="4 5" key="1">
    <citation type="submission" date="2016-10" db="EMBL/GenBank/DDBJ databases">
        <authorList>
            <person name="de Groot N.N."/>
        </authorList>
    </citation>
    <scope>NUCLEOTIDE SEQUENCE [LARGE SCALE GENOMIC DNA]</scope>
    <source>
        <strain evidence="4 5">CGMCC 1.6133</strain>
    </source>
</reference>
<evidence type="ECO:0000256" key="2">
    <source>
        <dbReference type="ARBA" id="ARBA00012135"/>
    </source>
</evidence>
<organism evidence="4 5">
    <name type="scientific">Billgrantia gudaonensis</name>
    <dbReference type="NCBI Taxonomy" id="376427"/>
    <lineage>
        <taxon>Bacteria</taxon>
        <taxon>Pseudomonadati</taxon>
        <taxon>Pseudomonadota</taxon>
        <taxon>Gammaproteobacteria</taxon>
        <taxon>Oceanospirillales</taxon>
        <taxon>Halomonadaceae</taxon>
        <taxon>Billgrantia</taxon>
    </lineage>
</organism>
<dbReference type="InterPro" id="IPR029056">
    <property type="entry name" value="Ribokinase-like"/>
</dbReference>
<dbReference type="GO" id="GO:0008902">
    <property type="term" value="F:hydroxymethylpyrimidine kinase activity"/>
    <property type="evidence" value="ECO:0007669"/>
    <property type="project" value="UniProtKB-EC"/>
</dbReference>
<dbReference type="Proteomes" id="UP000198525">
    <property type="component" value="Unassembled WGS sequence"/>
</dbReference>
<dbReference type="InterPro" id="IPR013749">
    <property type="entry name" value="PM/HMP-P_kinase-1"/>
</dbReference>
<dbReference type="EMBL" id="FNES01000002">
    <property type="protein sequence ID" value="SDI91106.1"/>
    <property type="molecule type" value="Genomic_DNA"/>
</dbReference>
<evidence type="ECO:0000256" key="1">
    <source>
        <dbReference type="ARBA" id="ARBA00004948"/>
    </source>
</evidence>
<dbReference type="Pfam" id="PF08543">
    <property type="entry name" value="Phos_pyr_kin"/>
    <property type="match status" value="1"/>
</dbReference>
<sequence length="272" mass="28789">MPSSRALPVVLVLAGHDPTGGAGLIADREAVAACGGWAVTVPTALTVQSCRDVRRVVPVEPALIGEMVAELDEFAIGAIKVGLLASAETLEAVVDVIQRFPDAPVVLDPVLTAGGGKTLSTESLIEACRARLLPHVDISTPNRLELMHLSAEGKDDAARAAALMDMGCRAVLVTGTDAPAEGVDPDIVEQVLFTPQGEWRWRWPRLPHRYHGSGCTLAAALAARLAAGDALALACERAQSHAWRALSRGWQPGEAQWLPQRAGPESVFHRFS</sequence>
<comment type="pathway">
    <text evidence="1">Cofactor biosynthesis; thiamine diphosphate biosynthesis.</text>
</comment>
<dbReference type="InterPro" id="IPR004399">
    <property type="entry name" value="HMP/HMP-P_kinase_dom"/>
</dbReference>
<feature type="domain" description="Pyridoxamine kinase/Phosphomethylpyrimidine kinase" evidence="3">
    <location>
        <begin position="17"/>
        <end position="255"/>
    </location>
</feature>
<dbReference type="EC" id="2.7.1.49" evidence="2"/>
<accession>A0A1G8PFK5</accession>
<dbReference type="GO" id="GO:0009228">
    <property type="term" value="P:thiamine biosynthetic process"/>
    <property type="evidence" value="ECO:0007669"/>
    <property type="project" value="InterPro"/>
</dbReference>
<proteinExistence type="predicted"/>
<dbReference type="SUPFAM" id="SSF53613">
    <property type="entry name" value="Ribokinase-like"/>
    <property type="match status" value="1"/>
</dbReference>
<dbReference type="STRING" id="376427.SAMN04487954_10264"/>
<dbReference type="PANTHER" id="PTHR20858">
    <property type="entry name" value="PHOSPHOMETHYLPYRIMIDINE KINASE"/>
    <property type="match status" value="1"/>
</dbReference>